<sequence length="297" mass="31863">MRKEKLDPGQGLTERFVRLPDGRRLRAVTAGEGDGPLVVFEAGMSAPAASWVHTQREISARTRTLSYDRAGYGGSDSDTRERTLDRIVDDLTGLLDGLGETRPVVLVGHSWGGPIIRLFAERAPHRVAGLVFVDATVAEIMSARNAKLAAVSFRVMAVLARFGGRGLIEKLTLPHGVSPVISAEDFAIVLRDYACTSAMRAGRREAAQIVPALPIMRRLQAAGTPDVPTVCLQAGRVERGMAKGRLLFNKVAADLMAALPRGRVIVIEEAGHLLPQEDPAAVRDAILEIVDAVAVTP</sequence>
<protein>
    <submittedName>
        <fullName evidence="3">Pimeloyl-ACP methyl ester carboxylesterase</fullName>
    </submittedName>
</protein>
<evidence type="ECO:0000313" key="3">
    <source>
        <dbReference type="EMBL" id="SDW75504.1"/>
    </source>
</evidence>
<dbReference type="Pfam" id="PF12697">
    <property type="entry name" value="Abhydrolase_6"/>
    <property type="match status" value="1"/>
</dbReference>
<accession>A0A1H2W5H8</accession>
<evidence type="ECO:0000259" key="2">
    <source>
        <dbReference type="Pfam" id="PF12697"/>
    </source>
</evidence>
<dbReference type="InterPro" id="IPR029058">
    <property type="entry name" value="AB_hydrolase_fold"/>
</dbReference>
<dbReference type="PANTHER" id="PTHR43798:SF31">
    <property type="entry name" value="AB HYDROLASE SUPERFAMILY PROTEIN YCLE"/>
    <property type="match status" value="1"/>
</dbReference>
<dbReference type="PRINTS" id="PR00412">
    <property type="entry name" value="EPOXHYDRLASE"/>
</dbReference>
<dbReference type="STRING" id="589385.SAMN05421504_1011423"/>
<dbReference type="PRINTS" id="PR00111">
    <property type="entry name" value="ABHYDROLASE"/>
</dbReference>
<reference evidence="3 4" key="1">
    <citation type="submission" date="2016-10" db="EMBL/GenBank/DDBJ databases">
        <authorList>
            <person name="de Groot N.N."/>
        </authorList>
    </citation>
    <scope>NUCLEOTIDE SEQUENCE [LARGE SCALE GENOMIC DNA]</scope>
    <source>
        <strain evidence="3 4">CPCC 202699</strain>
    </source>
</reference>
<dbReference type="EMBL" id="FNON01000001">
    <property type="protein sequence ID" value="SDW75504.1"/>
    <property type="molecule type" value="Genomic_DNA"/>
</dbReference>
<gene>
    <name evidence="3" type="ORF">SAMN05421504_1011423</name>
</gene>
<organism evidence="3 4">
    <name type="scientific">Amycolatopsis xylanica</name>
    <dbReference type="NCBI Taxonomy" id="589385"/>
    <lineage>
        <taxon>Bacteria</taxon>
        <taxon>Bacillati</taxon>
        <taxon>Actinomycetota</taxon>
        <taxon>Actinomycetes</taxon>
        <taxon>Pseudonocardiales</taxon>
        <taxon>Pseudonocardiaceae</taxon>
        <taxon>Amycolatopsis</taxon>
    </lineage>
</organism>
<dbReference type="GO" id="GO:0016787">
    <property type="term" value="F:hydrolase activity"/>
    <property type="evidence" value="ECO:0007669"/>
    <property type="project" value="UniProtKB-KW"/>
</dbReference>
<dbReference type="Gene3D" id="3.40.50.1820">
    <property type="entry name" value="alpha/beta hydrolase"/>
    <property type="match status" value="1"/>
</dbReference>
<dbReference type="SUPFAM" id="SSF53474">
    <property type="entry name" value="alpha/beta-Hydrolases"/>
    <property type="match status" value="1"/>
</dbReference>
<evidence type="ECO:0000313" key="4">
    <source>
        <dbReference type="Proteomes" id="UP000199515"/>
    </source>
</evidence>
<dbReference type="GO" id="GO:0016020">
    <property type="term" value="C:membrane"/>
    <property type="evidence" value="ECO:0007669"/>
    <property type="project" value="TreeGrafter"/>
</dbReference>
<keyword evidence="1" id="KW-0378">Hydrolase</keyword>
<feature type="domain" description="AB hydrolase-1" evidence="2">
    <location>
        <begin position="38"/>
        <end position="285"/>
    </location>
</feature>
<proteinExistence type="predicted"/>
<dbReference type="AlphaFoldDB" id="A0A1H2W5H8"/>
<dbReference type="InterPro" id="IPR000639">
    <property type="entry name" value="Epox_hydrolase-like"/>
</dbReference>
<dbReference type="PANTHER" id="PTHR43798">
    <property type="entry name" value="MONOACYLGLYCEROL LIPASE"/>
    <property type="match status" value="1"/>
</dbReference>
<keyword evidence="4" id="KW-1185">Reference proteome</keyword>
<dbReference type="OrthoDB" id="7185741at2"/>
<evidence type="ECO:0000256" key="1">
    <source>
        <dbReference type="ARBA" id="ARBA00022801"/>
    </source>
</evidence>
<name>A0A1H2W5H8_9PSEU</name>
<dbReference type="RefSeq" id="WP_091287672.1">
    <property type="nucleotide sequence ID" value="NZ_FNON01000001.1"/>
</dbReference>
<dbReference type="InterPro" id="IPR000073">
    <property type="entry name" value="AB_hydrolase_1"/>
</dbReference>
<dbReference type="InterPro" id="IPR050266">
    <property type="entry name" value="AB_hydrolase_sf"/>
</dbReference>
<dbReference type="Proteomes" id="UP000199515">
    <property type="component" value="Unassembled WGS sequence"/>
</dbReference>